<dbReference type="AlphaFoldDB" id="A0AA86QC66"/>
<evidence type="ECO:0000313" key="1">
    <source>
        <dbReference type="EMBL" id="CAI9949430.1"/>
    </source>
</evidence>
<accession>A0AA86QC66</accession>
<protein>
    <submittedName>
        <fullName evidence="2">Hypothetical_protein</fullName>
    </submittedName>
</protein>
<gene>
    <name evidence="1" type="ORF">HINF_LOCUS37075</name>
    <name evidence="2" type="ORF">HINF_LOCUS63894</name>
</gene>
<keyword evidence="3" id="KW-1185">Reference proteome</keyword>
<sequence length="139" mass="15626">MNIYIYIYIYIYILRLFKTQKYNKALNNKKSTYIPAFIILTLTLDCASRSSSFLRRLNKIGCGRQNFPAQSAELPSRICIAKGIPSTNLHHCFLRNVGRSASTVQPRYALGCLYQGAPNIGVSKTNDHSRGLTVSSTED</sequence>
<dbReference type="EMBL" id="CATOUU010000797">
    <property type="protein sequence ID" value="CAI9949430.1"/>
    <property type="molecule type" value="Genomic_DNA"/>
</dbReference>
<evidence type="ECO:0000313" key="2">
    <source>
        <dbReference type="EMBL" id="CAL6087954.1"/>
    </source>
</evidence>
<reference evidence="1" key="1">
    <citation type="submission" date="2023-06" db="EMBL/GenBank/DDBJ databases">
        <authorList>
            <person name="Kurt Z."/>
        </authorList>
    </citation>
    <scope>NUCLEOTIDE SEQUENCE</scope>
</reference>
<reference evidence="2 3" key="2">
    <citation type="submission" date="2024-07" db="EMBL/GenBank/DDBJ databases">
        <authorList>
            <person name="Akdeniz Z."/>
        </authorList>
    </citation>
    <scope>NUCLEOTIDE SEQUENCE [LARGE SCALE GENOMIC DNA]</scope>
</reference>
<comment type="caution">
    <text evidence="1">The sequence shown here is derived from an EMBL/GenBank/DDBJ whole genome shotgun (WGS) entry which is preliminary data.</text>
</comment>
<organism evidence="1">
    <name type="scientific">Hexamita inflata</name>
    <dbReference type="NCBI Taxonomy" id="28002"/>
    <lineage>
        <taxon>Eukaryota</taxon>
        <taxon>Metamonada</taxon>
        <taxon>Diplomonadida</taxon>
        <taxon>Hexamitidae</taxon>
        <taxon>Hexamitinae</taxon>
        <taxon>Hexamita</taxon>
    </lineage>
</organism>
<dbReference type="EMBL" id="CAXDID020000404">
    <property type="protein sequence ID" value="CAL6087954.1"/>
    <property type="molecule type" value="Genomic_DNA"/>
</dbReference>
<evidence type="ECO:0000313" key="3">
    <source>
        <dbReference type="Proteomes" id="UP001642409"/>
    </source>
</evidence>
<name>A0AA86QC66_9EUKA</name>
<dbReference type="Proteomes" id="UP001642409">
    <property type="component" value="Unassembled WGS sequence"/>
</dbReference>
<proteinExistence type="predicted"/>